<dbReference type="WBParaSite" id="ACAC_0001450701-mRNA-1">
    <property type="protein sequence ID" value="ACAC_0001450701-mRNA-1"/>
    <property type="gene ID" value="ACAC_0001450701"/>
</dbReference>
<reference evidence="2" key="1">
    <citation type="submission" date="2012-09" db="EMBL/GenBank/DDBJ databases">
        <authorList>
            <person name="Martin A.A."/>
        </authorList>
    </citation>
    <scope>NUCLEOTIDE SEQUENCE</scope>
</reference>
<protein>
    <submittedName>
        <fullName evidence="3">Transposase</fullName>
    </submittedName>
</protein>
<feature type="signal peptide" evidence="1">
    <location>
        <begin position="1"/>
        <end position="17"/>
    </location>
</feature>
<feature type="chain" id="PRO_5005327116" evidence="1">
    <location>
        <begin position="18"/>
        <end position="54"/>
    </location>
</feature>
<name>A0A0K0DRW8_ANGCA</name>
<proteinExistence type="predicted"/>
<organism evidence="2 3">
    <name type="scientific">Angiostrongylus cantonensis</name>
    <name type="common">Rat lungworm</name>
    <dbReference type="NCBI Taxonomy" id="6313"/>
    <lineage>
        <taxon>Eukaryota</taxon>
        <taxon>Metazoa</taxon>
        <taxon>Ecdysozoa</taxon>
        <taxon>Nematoda</taxon>
        <taxon>Chromadorea</taxon>
        <taxon>Rhabditida</taxon>
        <taxon>Rhabditina</taxon>
        <taxon>Rhabditomorpha</taxon>
        <taxon>Strongyloidea</taxon>
        <taxon>Metastrongylidae</taxon>
        <taxon>Angiostrongylus</taxon>
    </lineage>
</organism>
<dbReference type="AlphaFoldDB" id="A0A0K0DRW8"/>
<accession>A0A0K0DRW8</accession>
<keyword evidence="2" id="KW-1185">Reference proteome</keyword>
<evidence type="ECO:0000313" key="3">
    <source>
        <dbReference type="WBParaSite" id="ACAC_0001450701-mRNA-1"/>
    </source>
</evidence>
<dbReference type="Proteomes" id="UP000035642">
    <property type="component" value="Unassembled WGS sequence"/>
</dbReference>
<reference evidence="3" key="2">
    <citation type="submission" date="2017-02" db="UniProtKB">
        <authorList>
            <consortium name="WormBaseParasite"/>
        </authorList>
    </citation>
    <scope>IDENTIFICATION</scope>
</reference>
<keyword evidence="1" id="KW-0732">Signal</keyword>
<sequence length="54" mass="6133">MLQFIIAGALIFEIIRLFPLPDASTVKYTKPTVCPFQNTPAYKLFTEIEKSLVD</sequence>
<evidence type="ECO:0000313" key="2">
    <source>
        <dbReference type="Proteomes" id="UP000035642"/>
    </source>
</evidence>
<evidence type="ECO:0000256" key="1">
    <source>
        <dbReference type="SAM" id="SignalP"/>
    </source>
</evidence>